<sequence length="1336" mass="152105">MEKAQKNEENKIIPIHPYKKANILSRIFFIWLFPLFYKGYYETLSEDDLFPILNEHESTYLGNKIEKLWNKEINRKKSNFSLWRVLLKCFGAELGLLAIWYSFSELVVRLAQPLILSQILLYYEPHSTMSKGEAYLYSSLLVLSSAISMISQHNFMLYQFNMGLKIKVATTALVYRKSLKLSKSALAKTNIGQMVNLISNDVGRFETAIKHVHNLWLAPVELLIVMVLMYFYVGVSGIAGILFLIAFIPFQMWLGKKTSVFRLNTALKTDERIRLMNEIISGIQVIKMYTWEKPFAKFVEISRRKEMREIQKTSVIRAIIMSFHLFINKSAIYLCILVFVLTGNILNAQYVYVVTGFYGVLRIIISKRFPEAATQLAEAMISVRRIKVFLMMDEMEFDSSSTFYNNYNDKSSVLSNGFLKEPKSSENLVDLKNVSVKWNSELEDYSLENITMTASSGDLGVIIGPVGSGKTTLLYTILRELHPLVGSVHINGTVSYASQEPWLFTGSIRQNIIFGQDFNQDRYDQVIKSCSLESDFKLFPYGDRTVVGDRGASLSGGQRARINLARAIYKDADIYLLDDPLSAVDTHVGRYMFKECIQEYLKEKCVILVTHQLQYLKDVKKIYLMDSGKIDFSGTYEEIAKSEKEFAQLFKDLKVSESEETNDKDDSDENMKDGIEERKEIKDTKESSNKEPKDNRENRELGTISFGVYKVYLASGGHWCKVVWILLVFLFAQLFSSISDYYVTWWVNGEAIKKSRGEIRGLDLSNTTNPPEIFTNTSTSELNKTVETSAFQEFWLNNMTEELCIMVYSGVVIFLIVFAMARSLFFFTFCIKASKKLHNSMFDKIVYAKMLFFNTNPFGRILNRFSKDMNQVDEVLPITLIDTIQNGLTVLFTTIVVATVNPWMLIPTVIILFLFYLLRVIYMATSRDIKRVESTTRSPVYSHFTASLQGLTTIRAFGAQTILSKEFDAHQNRNSSAFTTFLALGRCFGLWLDFQCVIYIGLVTMSFLIFKTDALGGFVGLSITQSLTLTGMFQWCMRQWGELENAMTSVERIREYIDIDPETTKVTKDPPSDWPSEGNITFKNLSLRYDIGEPKVLKNLTFSIKGKEKVGVVGRTGAGKSSLIIALFRLAENEGIIAIDDIDISTISLECLRSKISIIPQEPVLFAGTLRKNLDPFDDYDDKVLWNALEEVELKDVVSDLPSGLESRIIEGGSNFSVGQRQLVCLARAIIRKNRILVLDEATANVDPQTDALIQSTIRNKFADCTVITIAHRLHTIMDSDKILVMNAGEIVEFGKPFELLENTNGQFYDMVQQTGKAMTENLLSIAERTYKGVPM</sequence>
<dbReference type="SUPFAM" id="SSF52540">
    <property type="entry name" value="P-loop containing nucleoside triphosphate hydrolases"/>
    <property type="match status" value="2"/>
</dbReference>
<evidence type="ECO:0000256" key="8">
    <source>
        <dbReference type="SAM" id="MobiDB-lite"/>
    </source>
</evidence>
<evidence type="ECO:0000256" key="1">
    <source>
        <dbReference type="ARBA" id="ARBA00004141"/>
    </source>
</evidence>
<gene>
    <name evidence="13 14" type="primary">LOC115889525</name>
</gene>
<evidence type="ECO:0000256" key="6">
    <source>
        <dbReference type="ARBA" id="ARBA00022989"/>
    </source>
</evidence>
<dbReference type="InterPro" id="IPR017871">
    <property type="entry name" value="ABC_transporter-like_CS"/>
</dbReference>
<dbReference type="PROSITE" id="PS00211">
    <property type="entry name" value="ABC_TRANSPORTER_1"/>
    <property type="match status" value="2"/>
</dbReference>
<keyword evidence="12" id="KW-1185">Reference proteome</keyword>
<feature type="domain" description="ABC transporter" evidence="10">
    <location>
        <begin position="429"/>
        <end position="652"/>
    </location>
</feature>
<feature type="transmembrane region" description="Helical" evidence="9">
    <location>
        <begin position="81"/>
        <end position="100"/>
    </location>
</feature>
<keyword evidence="3 9" id="KW-0812">Transmembrane</keyword>
<dbReference type="PANTHER" id="PTHR24223:SF448">
    <property type="entry name" value="FI20146P1-RELATED"/>
    <property type="match status" value="1"/>
</dbReference>
<dbReference type="SUPFAM" id="SSF90123">
    <property type="entry name" value="ABC transporter transmembrane region"/>
    <property type="match status" value="2"/>
</dbReference>
<organism evidence="12 13">
    <name type="scientific">Sitophilus oryzae</name>
    <name type="common">Rice weevil</name>
    <name type="synonym">Curculio oryzae</name>
    <dbReference type="NCBI Taxonomy" id="7048"/>
    <lineage>
        <taxon>Eukaryota</taxon>
        <taxon>Metazoa</taxon>
        <taxon>Ecdysozoa</taxon>
        <taxon>Arthropoda</taxon>
        <taxon>Hexapoda</taxon>
        <taxon>Insecta</taxon>
        <taxon>Pterygota</taxon>
        <taxon>Neoptera</taxon>
        <taxon>Endopterygota</taxon>
        <taxon>Coleoptera</taxon>
        <taxon>Polyphaga</taxon>
        <taxon>Cucujiformia</taxon>
        <taxon>Curculionidae</taxon>
        <taxon>Dryophthorinae</taxon>
        <taxon>Sitophilus</taxon>
    </lineage>
</organism>
<dbReference type="CDD" id="cd03244">
    <property type="entry name" value="ABCC_MRP_domain2"/>
    <property type="match status" value="1"/>
</dbReference>
<dbReference type="OrthoDB" id="6500128at2759"/>
<dbReference type="Proteomes" id="UP000504635">
    <property type="component" value="Unplaced"/>
</dbReference>
<evidence type="ECO:0000256" key="7">
    <source>
        <dbReference type="ARBA" id="ARBA00023136"/>
    </source>
</evidence>
<evidence type="ECO:0000313" key="12">
    <source>
        <dbReference type="Proteomes" id="UP000504635"/>
    </source>
</evidence>
<feature type="domain" description="ABC transmembrane type-1" evidence="11">
    <location>
        <begin position="723"/>
        <end position="1045"/>
    </location>
</feature>
<dbReference type="CDD" id="cd03250">
    <property type="entry name" value="ABCC_MRP_domain1"/>
    <property type="match status" value="1"/>
</dbReference>
<dbReference type="RefSeq" id="XP_030765408.1">
    <property type="nucleotide sequence ID" value="XM_030909548.1"/>
</dbReference>
<keyword evidence="5" id="KW-0067">ATP-binding</keyword>
<protein>
    <submittedName>
        <fullName evidence="13 14">Probable multidrug resistance-associated protein lethal(2)03659 isoform X1</fullName>
    </submittedName>
</protein>
<evidence type="ECO:0000259" key="11">
    <source>
        <dbReference type="PROSITE" id="PS50929"/>
    </source>
</evidence>
<dbReference type="Pfam" id="PF00005">
    <property type="entry name" value="ABC_tran"/>
    <property type="match status" value="2"/>
</dbReference>
<dbReference type="PROSITE" id="PS50893">
    <property type="entry name" value="ABC_TRANSPORTER_2"/>
    <property type="match status" value="2"/>
</dbReference>
<keyword evidence="7 9" id="KW-0472">Membrane</keyword>
<dbReference type="GeneID" id="115889525"/>
<evidence type="ECO:0000256" key="3">
    <source>
        <dbReference type="ARBA" id="ARBA00022692"/>
    </source>
</evidence>
<evidence type="ECO:0000256" key="9">
    <source>
        <dbReference type="SAM" id="Phobius"/>
    </source>
</evidence>
<feature type="transmembrane region" description="Helical" evidence="9">
    <location>
        <begin position="903"/>
        <end position="922"/>
    </location>
</feature>
<dbReference type="InterPro" id="IPR027417">
    <property type="entry name" value="P-loop_NTPase"/>
</dbReference>
<dbReference type="InterPro" id="IPR011527">
    <property type="entry name" value="ABC1_TM_dom"/>
</dbReference>
<dbReference type="InterPro" id="IPR036640">
    <property type="entry name" value="ABC1_TM_sf"/>
</dbReference>
<reference evidence="13 14" key="1">
    <citation type="submission" date="2025-04" db="UniProtKB">
        <authorList>
            <consortium name="RefSeq"/>
        </authorList>
    </citation>
    <scope>IDENTIFICATION</scope>
    <source>
        <tissue evidence="13 14">Gonads</tissue>
    </source>
</reference>
<dbReference type="InterPro" id="IPR003439">
    <property type="entry name" value="ABC_transporter-like_ATP-bd"/>
</dbReference>
<evidence type="ECO:0000313" key="13">
    <source>
        <dbReference type="RefSeq" id="XP_030765408.1"/>
    </source>
</evidence>
<feature type="transmembrane region" description="Helical" evidence="9">
    <location>
        <begin position="347"/>
        <end position="365"/>
    </location>
</feature>
<dbReference type="PROSITE" id="PS50929">
    <property type="entry name" value="ABC_TM1F"/>
    <property type="match status" value="2"/>
</dbReference>
<dbReference type="Pfam" id="PF00664">
    <property type="entry name" value="ABC_membrane"/>
    <property type="match status" value="2"/>
</dbReference>
<feature type="transmembrane region" description="Helical" evidence="9">
    <location>
        <begin position="222"/>
        <end position="248"/>
    </location>
</feature>
<keyword evidence="2" id="KW-0813">Transport</keyword>
<feature type="transmembrane region" description="Helical" evidence="9">
    <location>
        <begin position="875"/>
        <end position="897"/>
    </location>
</feature>
<dbReference type="PANTHER" id="PTHR24223">
    <property type="entry name" value="ATP-BINDING CASSETTE SUB-FAMILY C"/>
    <property type="match status" value="1"/>
</dbReference>
<dbReference type="FunFam" id="1.20.1560.10:FF:000014">
    <property type="entry name" value="Multidrug resistance-associated protein member 4"/>
    <property type="match status" value="1"/>
</dbReference>
<evidence type="ECO:0000259" key="10">
    <source>
        <dbReference type="PROSITE" id="PS50893"/>
    </source>
</evidence>
<feature type="domain" description="ABC transporter" evidence="10">
    <location>
        <begin position="1080"/>
        <end position="1313"/>
    </location>
</feature>
<feature type="region of interest" description="Disordered" evidence="8">
    <location>
        <begin position="657"/>
        <end position="697"/>
    </location>
</feature>
<dbReference type="GO" id="GO:0140359">
    <property type="term" value="F:ABC-type transporter activity"/>
    <property type="evidence" value="ECO:0007669"/>
    <property type="project" value="InterPro"/>
</dbReference>
<keyword evidence="6 9" id="KW-1133">Transmembrane helix</keyword>
<dbReference type="InterPro" id="IPR044746">
    <property type="entry name" value="ABCC_6TM_D1"/>
</dbReference>
<feature type="transmembrane region" description="Helical" evidence="9">
    <location>
        <begin position="719"/>
        <end position="738"/>
    </location>
</feature>
<feature type="compositionally biased region" description="Acidic residues" evidence="8">
    <location>
        <begin position="658"/>
        <end position="668"/>
    </location>
</feature>
<evidence type="ECO:0000256" key="4">
    <source>
        <dbReference type="ARBA" id="ARBA00022741"/>
    </source>
</evidence>
<dbReference type="GO" id="GO:0016020">
    <property type="term" value="C:membrane"/>
    <property type="evidence" value="ECO:0007669"/>
    <property type="project" value="UniProtKB-SubCell"/>
</dbReference>
<evidence type="ECO:0000256" key="5">
    <source>
        <dbReference type="ARBA" id="ARBA00022840"/>
    </source>
</evidence>
<feature type="compositionally biased region" description="Basic and acidic residues" evidence="8">
    <location>
        <begin position="669"/>
        <end position="697"/>
    </location>
</feature>
<dbReference type="Gene3D" id="3.40.50.300">
    <property type="entry name" value="P-loop containing nucleotide triphosphate hydrolases"/>
    <property type="match status" value="2"/>
</dbReference>
<feature type="transmembrane region" description="Helical" evidence="9">
    <location>
        <begin position="135"/>
        <end position="155"/>
    </location>
</feature>
<proteinExistence type="predicted"/>
<dbReference type="KEGG" id="soy:115889525"/>
<evidence type="ECO:0000313" key="14">
    <source>
        <dbReference type="RefSeq" id="XP_030765409.1"/>
    </source>
</evidence>
<dbReference type="InterPro" id="IPR003593">
    <property type="entry name" value="AAA+_ATPase"/>
</dbReference>
<accession>A0A6J2YN44</accession>
<dbReference type="FunFam" id="3.40.50.300:FF:000482">
    <property type="entry name" value="Multidrug resistance-associated protein member 4"/>
    <property type="match status" value="1"/>
</dbReference>
<feature type="transmembrane region" description="Helical" evidence="9">
    <location>
        <begin position="990"/>
        <end position="1010"/>
    </location>
</feature>
<dbReference type="Gene3D" id="1.20.1560.10">
    <property type="entry name" value="ABC transporter type 1, transmembrane domain"/>
    <property type="match status" value="2"/>
</dbReference>
<feature type="transmembrane region" description="Helical" evidence="9">
    <location>
        <begin position="315"/>
        <end position="341"/>
    </location>
</feature>
<feature type="domain" description="ABC transmembrane type-1" evidence="11">
    <location>
        <begin position="96"/>
        <end position="345"/>
    </location>
</feature>
<keyword evidence="4" id="KW-0547">Nucleotide-binding</keyword>
<dbReference type="GO" id="GO:0005524">
    <property type="term" value="F:ATP binding"/>
    <property type="evidence" value="ECO:0007669"/>
    <property type="project" value="UniProtKB-KW"/>
</dbReference>
<dbReference type="RefSeq" id="XP_030765409.1">
    <property type="nucleotide sequence ID" value="XM_030909549.1"/>
</dbReference>
<dbReference type="GO" id="GO:0016887">
    <property type="term" value="F:ATP hydrolysis activity"/>
    <property type="evidence" value="ECO:0007669"/>
    <property type="project" value="InterPro"/>
</dbReference>
<feature type="transmembrane region" description="Helical" evidence="9">
    <location>
        <begin position="805"/>
        <end position="831"/>
    </location>
</feature>
<dbReference type="SMART" id="SM00382">
    <property type="entry name" value="AAA"/>
    <property type="match status" value="2"/>
</dbReference>
<comment type="subcellular location">
    <subcellularLocation>
        <location evidence="1">Membrane</location>
        <topology evidence="1">Multi-pass membrane protein</topology>
    </subcellularLocation>
</comment>
<dbReference type="FunFam" id="1.20.1560.10:FF:000026">
    <property type="entry name" value="Multidrug resistance-associated protein lethal(2)03659"/>
    <property type="match status" value="1"/>
</dbReference>
<evidence type="ECO:0000256" key="2">
    <source>
        <dbReference type="ARBA" id="ARBA00022448"/>
    </source>
</evidence>
<dbReference type="CDD" id="cd18579">
    <property type="entry name" value="ABC_6TM_ABCC_D1"/>
    <property type="match status" value="1"/>
</dbReference>
<dbReference type="InterPro" id="IPR050173">
    <property type="entry name" value="ABC_transporter_C-like"/>
</dbReference>
<name>A0A6J2YN44_SITOR</name>
<dbReference type="FunFam" id="3.40.50.300:FF:000163">
    <property type="entry name" value="Multidrug resistance-associated protein member 4"/>
    <property type="match status" value="1"/>
</dbReference>